<dbReference type="Pfam" id="PF13927">
    <property type="entry name" value="Ig_3"/>
    <property type="match status" value="2"/>
</dbReference>
<dbReference type="SUPFAM" id="SSF49265">
    <property type="entry name" value="Fibronectin type III"/>
    <property type="match status" value="1"/>
</dbReference>
<evidence type="ECO:0000313" key="9">
    <source>
        <dbReference type="EMBL" id="CAD7241363.1"/>
    </source>
</evidence>
<evidence type="ECO:0000256" key="7">
    <source>
        <dbReference type="SAM" id="Phobius"/>
    </source>
</evidence>
<keyword evidence="5" id="KW-1015">Disulfide bond</keyword>
<dbReference type="InterPro" id="IPR013783">
    <property type="entry name" value="Ig-like_fold"/>
</dbReference>
<feature type="domain" description="Ig-like" evidence="8">
    <location>
        <begin position="27"/>
        <end position="151"/>
    </location>
</feature>
<accession>A0A7R8WZW5</accession>
<evidence type="ECO:0000256" key="3">
    <source>
        <dbReference type="ARBA" id="ARBA00022989"/>
    </source>
</evidence>
<feature type="domain" description="Ig-like" evidence="8">
    <location>
        <begin position="361"/>
        <end position="453"/>
    </location>
</feature>
<sequence>MAFSEKSEFSPCLSMGRHPLVQLSGLPWVALESREINLLHVVLVASVHERVAAEKNIASLPCDVYDTDQLTLVLWFRHGSNVPIYIYDARAGVMSESHRPSESIRGRARFLPHQKPPVLQIQEVSVRDEASYICRVDFQRQPTRYTKVNLTIIEPPGRPIIWDGNKKVSDGTLVGPFPEGGDLRLKCTVDTGRPRPTLVWYRNGVTIDTYCEKSPDYRVFNELTLSSLERKDLNTRLECIASNSNLTVDEISSVRIDLYLKPANISLEGADQPFKSGMNSTVRCRVFGSRPAASVYWTLAGKSLSNHSEQSDASGNITESILSFWPEVSDDQEFLTCYAENPHVESSRLTVARKISVHYPPEVRILFGKTLNASNIKVGDDVYFECDMKANPDTLKITWSHNGETMTGDRERGIIVTGGTLILQSVTRGHAGFYQCHAQNVHGHGHSSELELSVKYPPECHPDQRWTYGATLGEVVYVLCQVKADPPPTRYRWAFNTSTSPPLVIAKGKEETLTYIPKSHLELGSVLCWAENSVGSQGSPCTYTLQEAGPPDPPRDCRFPNGSSSSGPQFVECEPGLDGGLSQSFLLQVFDLDTGNQVYNASSPVPRFDLTELPEGISYSAILSAFNQKGRSEDVRLDARTAKLLEHAPPEESEKKEEGWPMTQFLVVLASLAGIFIVGSICAVVRVRRTRKARTKSTAKTNDEEGSVEKPGESLHLLSLPQGRGTENEDEDEEEGVLRAPDIITHDRTRENFGGVMTSNATEYAPMIQRVRSPPMNKVNSHHRFHDSPGLGVGWVRSQPPGGVVRPGEVKDLSVGMVIVGMVF</sequence>
<feature type="domain" description="Ig-like" evidence="8">
    <location>
        <begin position="155"/>
        <end position="255"/>
    </location>
</feature>
<evidence type="ECO:0000259" key="8">
    <source>
        <dbReference type="PROSITE" id="PS50835"/>
    </source>
</evidence>
<dbReference type="InterPro" id="IPR003598">
    <property type="entry name" value="Ig_sub2"/>
</dbReference>
<feature type="domain" description="Ig-like" evidence="8">
    <location>
        <begin position="458"/>
        <end position="546"/>
    </location>
</feature>
<dbReference type="OrthoDB" id="6371899at2759"/>
<dbReference type="Gene3D" id="2.60.40.10">
    <property type="entry name" value="Immunoglobulins"/>
    <property type="match status" value="5"/>
</dbReference>
<keyword evidence="4 7" id="KW-0472">Membrane</keyword>
<dbReference type="AlphaFoldDB" id="A0A7R8WZW5"/>
<proteinExistence type="predicted"/>
<feature type="domain" description="Ig-like" evidence="8">
    <location>
        <begin position="262"/>
        <end position="356"/>
    </location>
</feature>
<dbReference type="PROSITE" id="PS50835">
    <property type="entry name" value="IG_LIKE"/>
    <property type="match status" value="5"/>
</dbReference>
<dbReference type="InterPro" id="IPR013162">
    <property type="entry name" value="CD80_C2-set"/>
</dbReference>
<organism evidence="9">
    <name type="scientific">Darwinula stevensoni</name>
    <dbReference type="NCBI Taxonomy" id="69355"/>
    <lineage>
        <taxon>Eukaryota</taxon>
        <taxon>Metazoa</taxon>
        <taxon>Ecdysozoa</taxon>
        <taxon>Arthropoda</taxon>
        <taxon>Crustacea</taxon>
        <taxon>Oligostraca</taxon>
        <taxon>Ostracoda</taxon>
        <taxon>Podocopa</taxon>
        <taxon>Podocopida</taxon>
        <taxon>Darwinulocopina</taxon>
        <taxon>Darwinuloidea</taxon>
        <taxon>Darwinulidae</taxon>
        <taxon>Darwinula</taxon>
    </lineage>
</organism>
<dbReference type="PANTHER" id="PTHR23278">
    <property type="entry name" value="SIDESTEP PROTEIN"/>
    <property type="match status" value="1"/>
</dbReference>
<dbReference type="SUPFAM" id="SSF48726">
    <property type="entry name" value="Immunoglobulin"/>
    <property type="match status" value="5"/>
</dbReference>
<keyword evidence="3 7" id="KW-1133">Transmembrane helix</keyword>
<dbReference type="EMBL" id="CAJPEV010000127">
    <property type="protein sequence ID" value="CAG0881024.1"/>
    <property type="molecule type" value="Genomic_DNA"/>
</dbReference>
<dbReference type="SMART" id="SM00409">
    <property type="entry name" value="IG"/>
    <property type="match status" value="4"/>
</dbReference>
<evidence type="ECO:0000256" key="1">
    <source>
        <dbReference type="ARBA" id="ARBA00004167"/>
    </source>
</evidence>
<dbReference type="InterPro" id="IPR036116">
    <property type="entry name" value="FN3_sf"/>
</dbReference>
<feature type="region of interest" description="Disordered" evidence="6">
    <location>
        <begin position="692"/>
        <end position="737"/>
    </location>
</feature>
<dbReference type="SMART" id="SM00408">
    <property type="entry name" value="IGc2"/>
    <property type="match status" value="3"/>
</dbReference>
<evidence type="ECO:0000256" key="4">
    <source>
        <dbReference type="ARBA" id="ARBA00023136"/>
    </source>
</evidence>
<dbReference type="PANTHER" id="PTHR23278:SF32">
    <property type="entry name" value="NEUROMUSCULIN, ISOFORM E"/>
    <property type="match status" value="1"/>
</dbReference>
<gene>
    <name evidence="9" type="ORF">DSTB1V02_LOCUS1356</name>
</gene>
<dbReference type="InterPro" id="IPR013106">
    <property type="entry name" value="Ig_V-set"/>
</dbReference>
<dbReference type="CDD" id="cd00096">
    <property type="entry name" value="Ig"/>
    <property type="match status" value="1"/>
</dbReference>
<evidence type="ECO:0000313" key="10">
    <source>
        <dbReference type="Proteomes" id="UP000677054"/>
    </source>
</evidence>
<dbReference type="Pfam" id="PF08205">
    <property type="entry name" value="C2-set_2"/>
    <property type="match status" value="1"/>
</dbReference>
<dbReference type="GO" id="GO:0016020">
    <property type="term" value="C:membrane"/>
    <property type="evidence" value="ECO:0007669"/>
    <property type="project" value="UniProtKB-SubCell"/>
</dbReference>
<dbReference type="Proteomes" id="UP000677054">
    <property type="component" value="Unassembled WGS sequence"/>
</dbReference>
<comment type="subcellular location">
    <subcellularLocation>
        <location evidence="1">Membrane</location>
        <topology evidence="1">Single-pass membrane protein</topology>
    </subcellularLocation>
</comment>
<dbReference type="Pfam" id="PF07686">
    <property type="entry name" value="V-set"/>
    <property type="match status" value="1"/>
</dbReference>
<feature type="transmembrane region" description="Helical" evidence="7">
    <location>
        <begin position="665"/>
        <end position="687"/>
    </location>
</feature>
<evidence type="ECO:0000256" key="5">
    <source>
        <dbReference type="ARBA" id="ARBA00023157"/>
    </source>
</evidence>
<dbReference type="InterPro" id="IPR003599">
    <property type="entry name" value="Ig_sub"/>
</dbReference>
<dbReference type="InterPro" id="IPR007110">
    <property type="entry name" value="Ig-like_dom"/>
</dbReference>
<dbReference type="InterPro" id="IPR036179">
    <property type="entry name" value="Ig-like_dom_sf"/>
</dbReference>
<protein>
    <recommendedName>
        <fullName evidence="8">Ig-like domain-containing protein</fullName>
    </recommendedName>
</protein>
<keyword evidence="10" id="KW-1185">Reference proteome</keyword>
<dbReference type="EMBL" id="LR899644">
    <property type="protein sequence ID" value="CAD7241363.1"/>
    <property type="molecule type" value="Genomic_DNA"/>
</dbReference>
<keyword evidence="2 7" id="KW-0812">Transmembrane</keyword>
<feature type="compositionally biased region" description="Basic and acidic residues" evidence="6">
    <location>
        <begin position="701"/>
        <end position="713"/>
    </location>
</feature>
<evidence type="ECO:0000256" key="6">
    <source>
        <dbReference type="SAM" id="MobiDB-lite"/>
    </source>
</evidence>
<evidence type="ECO:0000256" key="2">
    <source>
        <dbReference type="ARBA" id="ARBA00022692"/>
    </source>
</evidence>
<reference evidence="9" key="1">
    <citation type="submission" date="2020-11" db="EMBL/GenBank/DDBJ databases">
        <authorList>
            <person name="Tran Van P."/>
        </authorList>
    </citation>
    <scope>NUCLEOTIDE SEQUENCE</scope>
</reference>
<name>A0A7R8WZW5_9CRUS</name>